<keyword evidence="2" id="KW-1185">Reference proteome</keyword>
<dbReference type="EMBL" id="AFRT01004362">
    <property type="protein sequence ID" value="ELU36083.1"/>
    <property type="molecule type" value="Genomic_DNA"/>
</dbReference>
<comment type="caution">
    <text evidence="1">The sequence shown here is derived from an EMBL/GenBank/DDBJ whole genome shotgun (WGS) entry which is preliminary data.</text>
</comment>
<dbReference type="AlphaFoldDB" id="L8WH26"/>
<sequence length="60" mass="6195">MQSADLPLNHLVMSSSYLISGLGSCWATTIAASESGALAYTGGELSEAEGNRSQAICLFL</sequence>
<protein>
    <submittedName>
        <fullName evidence="1">Uncharacterized protein</fullName>
    </submittedName>
</protein>
<gene>
    <name evidence="1" type="ORF">AG1IA_09886</name>
</gene>
<evidence type="ECO:0000313" key="2">
    <source>
        <dbReference type="Proteomes" id="UP000011668"/>
    </source>
</evidence>
<evidence type="ECO:0000313" key="1">
    <source>
        <dbReference type="EMBL" id="ELU36083.1"/>
    </source>
</evidence>
<proteinExistence type="predicted"/>
<name>L8WH26_THACA</name>
<organism evidence="1 2">
    <name type="scientific">Thanatephorus cucumeris (strain AG1-IA)</name>
    <name type="common">Rice sheath blight fungus</name>
    <name type="synonym">Rhizoctonia solani</name>
    <dbReference type="NCBI Taxonomy" id="983506"/>
    <lineage>
        <taxon>Eukaryota</taxon>
        <taxon>Fungi</taxon>
        <taxon>Dikarya</taxon>
        <taxon>Basidiomycota</taxon>
        <taxon>Agaricomycotina</taxon>
        <taxon>Agaricomycetes</taxon>
        <taxon>Cantharellales</taxon>
        <taxon>Ceratobasidiaceae</taxon>
        <taxon>Rhizoctonia</taxon>
        <taxon>Rhizoctonia solani AG-1</taxon>
    </lineage>
</organism>
<dbReference type="HOGENOM" id="CLU_2943425_0_0_1"/>
<reference evidence="1 2" key="1">
    <citation type="journal article" date="2013" name="Nat. Commun.">
        <title>The evolution and pathogenic mechanisms of the rice sheath blight pathogen.</title>
        <authorList>
            <person name="Zheng A."/>
            <person name="Lin R."/>
            <person name="Xu L."/>
            <person name="Qin P."/>
            <person name="Tang C."/>
            <person name="Ai P."/>
            <person name="Zhang D."/>
            <person name="Liu Y."/>
            <person name="Sun Z."/>
            <person name="Feng H."/>
            <person name="Wang Y."/>
            <person name="Chen Y."/>
            <person name="Liang X."/>
            <person name="Fu R."/>
            <person name="Li Q."/>
            <person name="Zhang J."/>
            <person name="Yu X."/>
            <person name="Xie Z."/>
            <person name="Ding L."/>
            <person name="Guan P."/>
            <person name="Tang J."/>
            <person name="Liang Y."/>
            <person name="Wang S."/>
            <person name="Deng Q."/>
            <person name="Li S."/>
            <person name="Zhu J."/>
            <person name="Wang L."/>
            <person name="Liu H."/>
            <person name="Li P."/>
        </authorList>
    </citation>
    <scope>NUCLEOTIDE SEQUENCE [LARGE SCALE GENOMIC DNA]</scope>
    <source>
        <strain evidence="2">AG-1 IA</strain>
    </source>
</reference>
<dbReference type="Proteomes" id="UP000011668">
    <property type="component" value="Unassembled WGS sequence"/>
</dbReference>
<accession>L8WH26</accession>